<evidence type="ECO:0000256" key="8">
    <source>
        <dbReference type="PROSITE-ProRule" id="PRU00117"/>
    </source>
</evidence>
<dbReference type="Proteomes" id="UP000824782">
    <property type="component" value="Unassembled WGS sequence"/>
</dbReference>
<sequence>YSGVKDKNFMLHYEFPPYATNEIGKVLGMNRRELGHGALAEKALKPVIPKDFPFTIRVTAEVLESNGLSSMLQLGAVPGLMDAGVPISAPVAGVAVGLVTKYSQEKTGEMEDYRILTDILGIEDYFGDMDFKMAGTSKGITALQADIKIPGLPLKVVMEAIQQASVAKKEILQIMNKKIAKPRENRKENSPVIETVQVPLSKRTRFVGPGGYNLKKLQAETGVTVSQLDEEIFSVFAPTPSAMQEAREFISDLCKDDQDFQLEFGAIYTATITEIRDIGVMVKLYPNMTPVLLHNSQLDHRKIQHPSALGFEIDQQIQVKYFGRDPTDGRMRLSRKVLQSPASTVTRTLSDKNNITMSGVNSSTPS</sequence>
<keyword evidence="3" id="KW-0963">Cytoplasm</keyword>
<evidence type="ECO:0000256" key="7">
    <source>
        <dbReference type="ARBA" id="ARBA00031451"/>
    </source>
</evidence>
<dbReference type="PANTHER" id="PTHR11252:SF0">
    <property type="entry name" value="POLYRIBONUCLEOTIDE NUCLEOTIDYLTRANSFERASE 1, MITOCHONDRIAL"/>
    <property type="match status" value="1"/>
</dbReference>
<dbReference type="InterPro" id="IPR001247">
    <property type="entry name" value="ExoRNase_PH_dom1"/>
</dbReference>
<dbReference type="GO" id="GO:0005829">
    <property type="term" value="C:cytosol"/>
    <property type="evidence" value="ECO:0007669"/>
    <property type="project" value="TreeGrafter"/>
</dbReference>
<keyword evidence="6 8" id="KW-0694">RNA-binding</keyword>
<dbReference type="PROSITE" id="PS50084">
    <property type="entry name" value="KH_TYPE_1"/>
    <property type="match status" value="1"/>
</dbReference>
<dbReference type="InterPro" id="IPR012340">
    <property type="entry name" value="NA-bd_OB-fold"/>
</dbReference>
<comment type="caution">
    <text evidence="10">The sequence shown here is derived from an EMBL/GenBank/DDBJ whole genome shotgun (WGS) entry which is preliminary data.</text>
</comment>
<dbReference type="InterPro" id="IPR003029">
    <property type="entry name" value="S1_domain"/>
</dbReference>
<dbReference type="AlphaFoldDB" id="A0AAV6ZQ68"/>
<dbReference type="FunFam" id="2.40.50.140:FF:000113">
    <property type="entry name" value="polyribonucleotide nucleotidyltransferase 1, mitochondrial"/>
    <property type="match status" value="1"/>
</dbReference>
<evidence type="ECO:0000256" key="3">
    <source>
        <dbReference type="ARBA" id="ARBA00022490"/>
    </source>
</evidence>
<dbReference type="EC" id="2.7.7.8" evidence="2"/>
<dbReference type="GO" id="GO:0005739">
    <property type="term" value="C:mitochondrion"/>
    <property type="evidence" value="ECO:0007669"/>
    <property type="project" value="TreeGrafter"/>
</dbReference>
<comment type="similarity">
    <text evidence="1">Belongs to the polyribonucleotide nucleotidyltransferase family.</text>
</comment>
<keyword evidence="4" id="KW-0808">Transferase</keyword>
<evidence type="ECO:0000256" key="4">
    <source>
        <dbReference type="ARBA" id="ARBA00022679"/>
    </source>
</evidence>
<dbReference type="SUPFAM" id="SSF50249">
    <property type="entry name" value="Nucleic acid-binding proteins"/>
    <property type="match status" value="1"/>
</dbReference>
<dbReference type="InterPro" id="IPR004087">
    <property type="entry name" value="KH_dom"/>
</dbReference>
<name>A0AAV6ZQ68_ENGPU</name>
<dbReference type="GO" id="GO:0003723">
    <property type="term" value="F:RNA binding"/>
    <property type="evidence" value="ECO:0007669"/>
    <property type="project" value="UniProtKB-UniRule"/>
</dbReference>
<dbReference type="InterPro" id="IPR036612">
    <property type="entry name" value="KH_dom_type_1_sf"/>
</dbReference>
<dbReference type="InterPro" id="IPR027408">
    <property type="entry name" value="PNPase/RNase_PH_dom_sf"/>
</dbReference>
<dbReference type="Gene3D" id="2.40.50.140">
    <property type="entry name" value="Nucleic acid-binding proteins"/>
    <property type="match status" value="1"/>
</dbReference>
<dbReference type="Gene3D" id="3.30.1370.10">
    <property type="entry name" value="K Homology domain, type 1"/>
    <property type="match status" value="1"/>
</dbReference>
<dbReference type="PROSITE" id="PS50126">
    <property type="entry name" value="S1"/>
    <property type="match status" value="1"/>
</dbReference>
<dbReference type="PANTHER" id="PTHR11252">
    <property type="entry name" value="POLYRIBONUCLEOTIDE NUCLEOTIDYLTRANSFERASE"/>
    <property type="match status" value="1"/>
</dbReference>
<dbReference type="SUPFAM" id="SSF54211">
    <property type="entry name" value="Ribosomal protein S5 domain 2-like"/>
    <property type="match status" value="1"/>
</dbReference>
<dbReference type="CDD" id="cd09033">
    <property type="entry name" value="KH-I_PNPT1"/>
    <property type="match status" value="1"/>
</dbReference>
<dbReference type="SUPFAM" id="SSF54791">
    <property type="entry name" value="Eukaryotic type KH-domain (KH-domain type I)"/>
    <property type="match status" value="1"/>
</dbReference>
<dbReference type="FunFam" id="3.30.1370.10:FF:000044">
    <property type="entry name" value="Polyribonucleotide nucleotidyltransferase 1, mitochondrial"/>
    <property type="match status" value="1"/>
</dbReference>
<evidence type="ECO:0000256" key="2">
    <source>
        <dbReference type="ARBA" id="ARBA00012416"/>
    </source>
</evidence>
<protein>
    <recommendedName>
        <fullName evidence="2">polyribonucleotide nucleotidyltransferase</fullName>
        <ecNumber evidence="2">2.7.7.8</ecNumber>
    </recommendedName>
    <alternativeName>
        <fullName evidence="7">Polynucleotide phosphorylase 1</fullName>
    </alternativeName>
</protein>
<dbReference type="Pfam" id="PF00013">
    <property type="entry name" value="KH_1"/>
    <property type="match status" value="1"/>
</dbReference>
<dbReference type="GO" id="GO:0004654">
    <property type="term" value="F:polyribonucleotide nucleotidyltransferase activity"/>
    <property type="evidence" value="ECO:0007669"/>
    <property type="project" value="UniProtKB-EC"/>
</dbReference>
<keyword evidence="5" id="KW-0548">Nucleotidyltransferase</keyword>
<evidence type="ECO:0000313" key="10">
    <source>
        <dbReference type="EMBL" id="KAG8549629.1"/>
    </source>
</evidence>
<evidence type="ECO:0000313" key="11">
    <source>
        <dbReference type="Proteomes" id="UP000824782"/>
    </source>
</evidence>
<gene>
    <name evidence="10" type="ORF">GDO81_020460</name>
</gene>
<feature type="domain" description="S1 motif" evidence="9">
    <location>
        <begin position="265"/>
        <end position="336"/>
    </location>
</feature>
<evidence type="ECO:0000259" key="9">
    <source>
        <dbReference type="PROSITE" id="PS50126"/>
    </source>
</evidence>
<keyword evidence="11" id="KW-1185">Reference proteome</keyword>
<dbReference type="EMBL" id="WNYA01000157">
    <property type="protein sequence ID" value="KAG8549629.1"/>
    <property type="molecule type" value="Genomic_DNA"/>
</dbReference>
<dbReference type="GO" id="GO:0000175">
    <property type="term" value="F:3'-5'-RNA exonuclease activity"/>
    <property type="evidence" value="ECO:0007669"/>
    <property type="project" value="TreeGrafter"/>
</dbReference>
<feature type="non-terminal residue" evidence="10">
    <location>
        <position position="1"/>
    </location>
</feature>
<evidence type="ECO:0000256" key="6">
    <source>
        <dbReference type="ARBA" id="ARBA00022884"/>
    </source>
</evidence>
<accession>A0AAV6ZQ68</accession>
<organism evidence="10 11">
    <name type="scientific">Engystomops pustulosus</name>
    <name type="common">Tungara frog</name>
    <name type="synonym">Physalaemus pustulosus</name>
    <dbReference type="NCBI Taxonomy" id="76066"/>
    <lineage>
        <taxon>Eukaryota</taxon>
        <taxon>Metazoa</taxon>
        <taxon>Chordata</taxon>
        <taxon>Craniata</taxon>
        <taxon>Vertebrata</taxon>
        <taxon>Euteleostomi</taxon>
        <taxon>Amphibia</taxon>
        <taxon>Batrachia</taxon>
        <taxon>Anura</taxon>
        <taxon>Neobatrachia</taxon>
        <taxon>Hyloidea</taxon>
        <taxon>Leptodactylidae</taxon>
        <taxon>Leiuperinae</taxon>
        <taxon>Engystomops</taxon>
    </lineage>
</organism>
<dbReference type="InterPro" id="IPR012162">
    <property type="entry name" value="PNPase"/>
</dbReference>
<dbReference type="GO" id="GO:0000965">
    <property type="term" value="P:mitochondrial RNA 3'-end processing"/>
    <property type="evidence" value="ECO:0007669"/>
    <property type="project" value="TreeGrafter"/>
</dbReference>
<dbReference type="Gene3D" id="3.30.230.70">
    <property type="entry name" value="GHMP Kinase, N-terminal domain"/>
    <property type="match status" value="1"/>
</dbReference>
<dbReference type="InterPro" id="IPR004088">
    <property type="entry name" value="KH_dom_type_1"/>
</dbReference>
<dbReference type="SMART" id="SM00322">
    <property type="entry name" value="KH"/>
    <property type="match status" value="1"/>
</dbReference>
<reference evidence="10" key="1">
    <citation type="thesis" date="2020" institute="ProQuest LLC" country="789 East Eisenhower Parkway, Ann Arbor, MI, USA">
        <title>Comparative Genomics and Chromosome Evolution.</title>
        <authorList>
            <person name="Mudd A.B."/>
        </authorList>
    </citation>
    <scope>NUCLEOTIDE SEQUENCE</scope>
    <source>
        <strain evidence="10">237g6f4</strain>
        <tissue evidence="10">Blood</tissue>
    </source>
</reference>
<dbReference type="InterPro" id="IPR036345">
    <property type="entry name" value="ExoRNase_PH_dom2_sf"/>
</dbReference>
<dbReference type="SUPFAM" id="SSF55666">
    <property type="entry name" value="Ribonuclease PH domain 2-like"/>
    <property type="match status" value="1"/>
</dbReference>
<dbReference type="InterPro" id="IPR020568">
    <property type="entry name" value="Ribosomal_Su5_D2-typ_SF"/>
</dbReference>
<proteinExistence type="inferred from homology"/>
<evidence type="ECO:0000256" key="1">
    <source>
        <dbReference type="ARBA" id="ARBA00007404"/>
    </source>
</evidence>
<evidence type="ECO:0000256" key="5">
    <source>
        <dbReference type="ARBA" id="ARBA00022695"/>
    </source>
</evidence>
<dbReference type="GO" id="GO:0000958">
    <property type="term" value="P:mitochondrial mRNA catabolic process"/>
    <property type="evidence" value="ECO:0007669"/>
    <property type="project" value="TreeGrafter"/>
</dbReference>
<dbReference type="Pfam" id="PF01138">
    <property type="entry name" value="RNase_PH"/>
    <property type="match status" value="1"/>
</dbReference>